<protein>
    <submittedName>
        <fullName evidence="1">Uncharacterized protein</fullName>
    </submittedName>
</protein>
<dbReference type="KEGG" id="cbw:RR42_s2541"/>
<dbReference type="GO" id="GO:0006355">
    <property type="term" value="P:regulation of DNA-templated transcription"/>
    <property type="evidence" value="ECO:0007669"/>
    <property type="project" value="InterPro"/>
</dbReference>
<gene>
    <name evidence="1" type="ORF">RR42_s2541</name>
</gene>
<sequence>MSRILVDLAEDQLQALAAIVEAEKRPRAVVIREAIQAYIAQRKPGLAADTFGLWKHRGVDGLAYQEKLREEW</sequence>
<evidence type="ECO:0000313" key="2">
    <source>
        <dbReference type="Proteomes" id="UP000031843"/>
    </source>
</evidence>
<accession>A0A0C4YM66</accession>
<dbReference type="EMBL" id="CP010537">
    <property type="protein sequence ID" value="AJG24123.1"/>
    <property type="molecule type" value="Genomic_DNA"/>
</dbReference>
<evidence type="ECO:0000313" key="1">
    <source>
        <dbReference type="EMBL" id="AJG24123.1"/>
    </source>
</evidence>
<dbReference type="InterPro" id="IPR013321">
    <property type="entry name" value="Arc_rbn_hlx_hlx"/>
</dbReference>
<keyword evidence="2" id="KW-1185">Reference proteome</keyword>
<dbReference type="AlphaFoldDB" id="A0A0C4YM66"/>
<dbReference type="OrthoDB" id="5772152at2"/>
<name>A0A0C4YM66_9BURK</name>
<dbReference type="Proteomes" id="UP000031843">
    <property type="component" value="Chromosome secondary"/>
</dbReference>
<dbReference type="Gene3D" id="1.10.1220.10">
    <property type="entry name" value="Met repressor-like"/>
    <property type="match status" value="1"/>
</dbReference>
<dbReference type="RefSeq" id="WP_043358332.1">
    <property type="nucleotide sequence ID" value="NZ_CP010537.1"/>
</dbReference>
<dbReference type="STRING" id="68895.RR42_s2541"/>
<proteinExistence type="predicted"/>
<reference evidence="1 2" key="1">
    <citation type="journal article" date="2015" name="Genome Announc.">
        <title>Complete Genome Sequence of Cupriavidus basilensis 4G11, Isolated from the Oak Ridge Field Research Center Site.</title>
        <authorList>
            <person name="Ray J."/>
            <person name="Waters R.J."/>
            <person name="Skerker J.M."/>
            <person name="Kuehl J.V."/>
            <person name="Price M.N."/>
            <person name="Huang J."/>
            <person name="Chakraborty R."/>
            <person name="Arkin A.P."/>
            <person name="Deutschbauer A."/>
        </authorList>
    </citation>
    <scope>NUCLEOTIDE SEQUENCE [LARGE SCALE GENOMIC DNA]</scope>
    <source>
        <strain evidence="1">4G11</strain>
    </source>
</reference>
<organism evidence="1 2">
    <name type="scientific">Cupriavidus basilensis</name>
    <dbReference type="NCBI Taxonomy" id="68895"/>
    <lineage>
        <taxon>Bacteria</taxon>
        <taxon>Pseudomonadati</taxon>
        <taxon>Pseudomonadota</taxon>
        <taxon>Betaproteobacteria</taxon>
        <taxon>Burkholderiales</taxon>
        <taxon>Burkholderiaceae</taxon>
        <taxon>Cupriavidus</taxon>
    </lineage>
</organism>